<protein>
    <submittedName>
        <fullName evidence="2">DUF2750 domain-containing protein</fullName>
    </submittedName>
</protein>
<dbReference type="AlphaFoldDB" id="A0A1K1ST29"/>
<name>A0A1K1ST29_9BACT</name>
<reference evidence="1 3" key="1">
    <citation type="submission" date="2016-11" db="EMBL/GenBank/DDBJ databases">
        <authorList>
            <person name="Jaros S."/>
            <person name="Januszkiewicz K."/>
            <person name="Wedrychowicz H."/>
        </authorList>
    </citation>
    <scope>NUCLEOTIDE SEQUENCE [LARGE SCALE GENOMIC DNA]</scope>
    <source>
        <strain evidence="1 3">DSM 784</strain>
    </source>
</reference>
<dbReference type="EMBL" id="CP140154">
    <property type="protein sequence ID" value="WQG88974.1"/>
    <property type="molecule type" value="Genomic_DNA"/>
</dbReference>
<dbReference type="EMBL" id="FPIZ01000032">
    <property type="protein sequence ID" value="SFW87388.1"/>
    <property type="molecule type" value="Genomic_DNA"/>
</dbReference>
<dbReference type="InterPro" id="IPR021284">
    <property type="entry name" value="DUF2750"/>
</dbReference>
<dbReference type="Proteomes" id="UP000183788">
    <property type="component" value="Unassembled WGS sequence"/>
</dbReference>
<dbReference type="OrthoDB" id="2936081at2"/>
<sequence>MPSKKEIESVLQQDTKTRFEYAIKRIAGNEEVWVAEYNNEFLLMGDDEDNEVFPLWPHEEYVQVFCDNGRPDYKPTSITLDDFIELYIPDCEKKNQKIGVMPMPNGASVVVDVDIFMQAINAELDKYL</sequence>
<dbReference type="STRING" id="1004.SAMN05661012_06070"/>
<dbReference type="Pfam" id="PF11042">
    <property type="entry name" value="DUF2750"/>
    <property type="match status" value="1"/>
</dbReference>
<organism evidence="1 3">
    <name type="scientific">Chitinophaga sancti</name>
    <dbReference type="NCBI Taxonomy" id="1004"/>
    <lineage>
        <taxon>Bacteria</taxon>
        <taxon>Pseudomonadati</taxon>
        <taxon>Bacteroidota</taxon>
        <taxon>Chitinophagia</taxon>
        <taxon>Chitinophagales</taxon>
        <taxon>Chitinophagaceae</taxon>
        <taxon>Chitinophaga</taxon>
    </lineage>
</organism>
<gene>
    <name evidence="1" type="ORF">SAMN05661012_06070</name>
    <name evidence="2" type="ORF">SR876_29015</name>
</gene>
<dbReference type="Proteomes" id="UP001326715">
    <property type="component" value="Chromosome"/>
</dbReference>
<keyword evidence="4" id="KW-1185">Reference proteome</keyword>
<accession>A0A1K1ST29</accession>
<reference evidence="2 4" key="2">
    <citation type="submission" date="2023-11" db="EMBL/GenBank/DDBJ databases">
        <title>MicrobeMod: A computational toolkit for identifying prokaryotic methylation and restriction-modification with nanopore sequencing.</title>
        <authorList>
            <person name="Crits-Christoph A."/>
            <person name="Kang S.C."/>
            <person name="Lee H."/>
            <person name="Ostrov N."/>
        </authorList>
    </citation>
    <scope>NUCLEOTIDE SEQUENCE [LARGE SCALE GENOMIC DNA]</scope>
    <source>
        <strain evidence="2 4">ATCC 23090</strain>
    </source>
</reference>
<evidence type="ECO:0000313" key="4">
    <source>
        <dbReference type="Proteomes" id="UP001326715"/>
    </source>
</evidence>
<evidence type="ECO:0000313" key="1">
    <source>
        <dbReference type="EMBL" id="SFW87388.1"/>
    </source>
</evidence>
<evidence type="ECO:0000313" key="3">
    <source>
        <dbReference type="Proteomes" id="UP000183788"/>
    </source>
</evidence>
<proteinExistence type="predicted"/>
<evidence type="ECO:0000313" key="2">
    <source>
        <dbReference type="EMBL" id="WQG88974.1"/>
    </source>
</evidence>
<dbReference type="RefSeq" id="WP_072365662.1">
    <property type="nucleotide sequence ID" value="NZ_CP139972.1"/>
</dbReference>